<proteinExistence type="predicted"/>
<dbReference type="Proteomes" id="UP000729402">
    <property type="component" value="Unassembled WGS sequence"/>
</dbReference>
<dbReference type="EMBL" id="JAAALK010000084">
    <property type="protein sequence ID" value="KAG8083672.1"/>
    <property type="molecule type" value="Genomic_DNA"/>
</dbReference>
<gene>
    <name evidence="2" type="ORF">GUJ93_ZPchr0016g2512</name>
</gene>
<evidence type="ECO:0000313" key="2">
    <source>
        <dbReference type="EMBL" id="KAG8083672.1"/>
    </source>
</evidence>
<reference evidence="2" key="2">
    <citation type="submission" date="2021-02" db="EMBL/GenBank/DDBJ databases">
        <authorList>
            <person name="Kimball J.A."/>
            <person name="Haas M.W."/>
            <person name="Macchietto M."/>
            <person name="Kono T."/>
            <person name="Duquette J."/>
            <person name="Shao M."/>
        </authorList>
    </citation>
    <scope>NUCLEOTIDE SEQUENCE</scope>
    <source>
        <tissue evidence="2">Fresh leaf tissue</tissue>
    </source>
</reference>
<protein>
    <submittedName>
        <fullName evidence="2">Uncharacterized protein</fullName>
    </submittedName>
</protein>
<comment type="caution">
    <text evidence="2">The sequence shown here is derived from an EMBL/GenBank/DDBJ whole genome shotgun (WGS) entry which is preliminary data.</text>
</comment>
<reference evidence="2" key="1">
    <citation type="journal article" date="2021" name="bioRxiv">
        <title>Whole Genome Assembly and Annotation of Northern Wild Rice, Zizania palustris L., Supports a Whole Genome Duplication in the Zizania Genus.</title>
        <authorList>
            <person name="Haas M."/>
            <person name="Kono T."/>
            <person name="Macchietto M."/>
            <person name="Millas R."/>
            <person name="McGilp L."/>
            <person name="Shao M."/>
            <person name="Duquette J."/>
            <person name="Hirsch C.N."/>
            <person name="Kimball J."/>
        </authorList>
    </citation>
    <scope>NUCLEOTIDE SEQUENCE</scope>
    <source>
        <tissue evidence="2">Fresh leaf tissue</tissue>
    </source>
</reference>
<name>A0A8J5VT16_ZIZPA</name>
<evidence type="ECO:0000313" key="3">
    <source>
        <dbReference type="Proteomes" id="UP000729402"/>
    </source>
</evidence>
<keyword evidence="3" id="KW-1185">Reference proteome</keyword>
<feature type="region of interest" description="Disordered" evidence="1">
    <location>
        <begin position="1"/>
        <end position="46"/>
    </location>
</feature>
<feature type="compositionally biased region" description="Basic and acidic residues" evidence="1">
    <location>
        <begin position="34"/>
        <end position="43"/>
    </location>
</feature>
<organism evidence="2 3">
    <name type="scientific">Zizania palustris</name>
    <name type="common">Northern wild rice</name>
    <dbReference type="NCBI Taxonomy" id="103762"/>
    <lineage>
        <taxon>Eukaryota</taxon>
        <taxon>Viridiplantae</taxon>
        <taxon>Streptophyta</taxon>
        <taxon>Embryophyta</taxon>
        <taxon>Tracheophyta</taxon>
        <taxon>Spermatophyta</taxon>
        <taxon>Magnoliopsida</taxon>
        <taxon>Liliopsida</taxon>
        <taxon>Poales</taxon>
        <taxon>Poaceae</taxon>
        <taxon>BOP clade</taxon>
        <taxon>Oryzoideae</taxon>
        <taxon>Oryzeae</taxon>
        <taxon>Zizaniinae</taxon>
        <taxon>Zizania</taxon>
    </lineage>
</organism>
<evidence type="ECO:0000256" key="1">
    <source>
        <dbReference type="SAM" id="MobiDB-lite"/>
    </source>
</evidence>
<sequence>MTAGEREGLYGSEGRPSPEDPKPYAGGTWTSEQGSRRLPEVPRRAGGVFGGGVIRQVPEATLRVEDAGGHPSCQAEDLEGGRTIRRPVKTVGGQAP</sequence>
<feature type="region of interest" description="Disordered" evidence="1">
    <location>
        <begin position="67"/>
        <end position="96"/>
    </location>
</feature>
<accession>A0A8J5VT16</accession>
<dbReference type="AlphaFoldDB" id="A0A8J5VT16"/>